<accession>A0ACC0V7L9</accession>
<protein>
    <submittedName>
        <fullName evidence="1">Uncharacterized protein</fullName>
    </submittedName>
</protein>
<proteinExistence type="predicted"/>
<evidence type="ECO:0000313" key="2">
    <source>
        <dbReference type="Proteomes" id="UP001163324"/>
    </source>
</evidence>
<sequence length="1065" mass="114190">MLPPSELKLIRSFEHGGTITCPFSTVSSAFYHHATANPRALALRDLSCSPPRDLSYRELAHRAQCLAERLRDLGVGPGQRVPLVVKRGVDMVVGIWAVLSAGAQYVPLDGGVVPDSTVRLVVEQSGGCAVALCVASTEHRLVGVREGLRAVRIEDNSRGQSEGASTGVFMDLAKPESGCYVIYTSGTTGTPKGVDVTHRNVANLVCQAPGSLDIGPGDKVGSLLNISFDMAAWEIFACLCNGGALVMRGSQWEPALEQINILICTPTILSKYQPSRFAQIKVVATAGEPSTQHLADLWATHATYWNCCGPTETTIVNTMSRHIVGQPLSIGKPTPNNAVYILSADDDLTRVPVGSPGCMWAGGHGVSRGYVGLEGRTREAYVPDELAGDGSSMYKTGDLGSWRADGSIDILGRADDQVKVKGFRVELDGVAATISSFPGVTRATALLVDGRIVGFASPAHHDAASVIEFTKRSQPYYAVPSSMVLLPSLPATPNGKIDKQALRVMAARPIDLFPEVPSASEQSSNNGSSSSGSSSSGISSSGRSNSSNSSDSDSDSEHNDEKKNAAAAVIVDPESLVETHSLSSATTNTITTATSLGEKRAGEDSSSEDEEKADALSSDIPGKNQDQPLRGLRHIVFITYRRLFSLIWLVNVGALVALLLMADGSRWLGLLVAANLTACVLIRQELVINALYAVTCSVPKSFPLWIRSRCAKIYHLGGVHSGAGICATAWLLISTVRSTIEMWSSSGQQKQPGTNNPKALAALVLSWLLCLLTCSLVGFAWPGFRKRFHNHFERIHRFVGWTTLAVFWARTVLAIDAERAATTELGLAVVRSPVFWLLLVATLSVASSWFFLRRVPVEAEVLSDHAVRLHFDYTLPVNGSFTRVSRRPLLEWHSFATIPQPAKPADGNGRGGYSLVISNAGDWTRSCIRNPPRELWVRGLPTCGVMRVATLFRRVVVIATGSGIGPLLGHINAPSCPTQLIWSTPNPEATFGRAIIDSIRRSIPDAVIHDTRAQGRPDLVKMGFNMARGSGAEAVIIIANEKITKKVVYGLQTRGIPAYGAIWDS</sequence>
<dbReference type="Proteomes" id="UP001163324">
    <property type="component" value="Chromosome 2"/>
</dbReference>
<dbReference type="EMBL" id="CM047941">
    <property type="protein sequence ID" value="KAI9902397.1"/>
    <property type="molecule type" value="Genomic_DNA"/>
</dbReference>
<keyword evidence="2" id="KW-1185">Reference proteome</keyword>
<organism evidence="1 2">
    <name type="scientific">Trichothecium roseum</name>
    <dbReference type="NCBI Taxonomy" id="47278"/>
    <lineage>
        <taxon>Eukaryota</taxon>
        <taxon>Fungi</taxon>
        <taxon>Dikarya</taxon>
        <taxon>Ascomycota</taxon>
        <taxon>Pezizomycotina</taxon>
        <taxon>Sordariomycetes</taxon>
        <taxon>Hypocreomycetidae</taxon>
        <taxon>Hypocreales</taxon>
        <taxon>Hypocreales incertae sedis</taxon>
        <taxon>Trichothecium</taxon>
    </lineage>
</organism>
<gene>
    <name evidence="1" type="ORF">N3K66_001749</name>
</gene>
<comment type="caution">
    <text evidence="1">The sequence shown here is derived from an EMBL/GenBank/DDBJ whole genome shotgun (WGS) entry which is preliminary data.</text>
</comment>
<evidence type="ECO:0000313" key="1">
    <source>
        <dbReference type="EMBL" id="KAI9902397.1"/>
    </source>
</evidence>
<reference evidence="1" key="1">
    <citation type="submission" date="2022-10" db="EMBL/GenBank/DDBJ databases">
        <title>Complete Genome of Trichothecium roseum strain YXFP-22015, a Plant Pathogen Isolated from Citrus.</title>
        <authorList>
            <person name="Wang Y."/>
            <person name="Zhu L."/>
        </authorList>
    </citation>
    <scope>NUCLEOTIDE SEQUENCE</scope>
    <source>
        <strain evidence="1">YXFP-22015</strain>
    </source>
</reference>
<name>A0ACC0V7L9_9HYPO</name>